<evidence type="ECO:0000256" key="4">
    <source>
        <dbReference type="ARBA" id="ARBA00022989"/>
    </source>
</evidence>
<dbReference type="PANTHER" id="PTHR30474:SF1">
    <property type="entry name" value="PEPTIDOGLYCAN GLYCOSYLTRANSFERASE MRDB"/>
    <property type="match status" value="1"/>
</dbReference>
<feature type="transmembrane region" description="Helical" evidence="8">
    <location>
        <begin position="383"/>
        <end position="402"/>
    </location>
</feature>
<dbReference type="PANTHER" id="PTHR30474">
    <property type="entry name" value="CELL CYCLE PROTEIN"/>
    <property type="match status" value="1"/>
</dbReference>
<evidence type="ECO:0000256" key="8">
    <source>
        <dbReference type="SAM" id="Phobius"/>
    </source>
</evidence>
<evidence type="ECO:0000256" key="7">
    <source>
        <dbReference type="ARBA" id="ARBA00033270"/>
    </source>
</evidence>
<sequence>MSKLFRGLDGPMLFLYLLIAIFGCVNIYSVDSNLGQKQISWLIVSIILGLCTFLVRPKFFENFAGLFYILGILLLAGVLVFGSDINGAKAWYRIGGFSLQPVEISKICTALMLANYIGSPNFNIKSIQSLIVSTIIIGFPIILILLQPDVGSILVFLAYLIALYREGLSGWIFIIGGYFAIIFLASIAISSWIITLIIVIFIAISILLLRRKINWSQPLHLIYIGTFIVISSAFSFSSSYIFEKLPQHQKDRIMVLYEGEDIPKYRNNIGYNLYFSKTAIGSGGFWGKGYKQGSVTAGRFVPEQQTDYIFCTVGEEWGFVGSCILIVLYALLITRIYFLAENQKGIFSRVFGYCLASVLLMHFLINIGMVIGLFPTVGIPLPFFSYGGSSLLGFSLFVFIFLRLNYSDANRLI</sequence>
<dbReference type="GO" id="GO:0005886">
    <property type="term" value="C:plasma membrane"/>
    <property type="evidence" value="ECO:0007669"/>
    <property type="project" value="TreeGrafter"/>
</dbReference>
<comment type="subcellular location">
    <subcellularLocation>
        <location evidence="1">Membrane</location>
        <topology evidence="1">Multi-pass membrane protein</topology>
    </subcellularLocation>
</comment>
<feature type="transmembrane region" description="Helical" evidence="8">
    <location>
        <begin position="39"/>
        <end position="57"/>
    </location>
</feature>
<feature type="transmembrane region" description="Helical" evidence="8">
    <location>
        <begin position="153"/>
        <end position="174"/>
    </location>
</feature>
<dbReference type="Proteomes" id="UP000319499">
    <property type="component" value="Unassembled WGS sequence"/>
</dbReference>
<dbReference type="AlphaFoldDB" id="A0A563DDE6"/>
<organism evidence="9 10">
    <name type="scientific">Apibacter muscae</name>
    <dbReference type="NCBI Taxonomy" id="2509004"/>
    <lineage>
        <taxon>Bacteria</taxon>
        <taxon>Pseudomonadati</taxon>
        <taxon>Bacteroidota</taxon>
        <taxon>Flavobacteriia</taxon>
        <taxon>Flavobacteriales</taxon>
        <taxon>Weeksellaceae</taxon>
        <taxon>Apibacter</taxon>
    </lineage>
</organism>
<dbReference type="OrthoDB" id="9768187at2"/>
<evidence type="ECO:0000313" key="9">
    <source>
        <dbReference type="EMBL" id="TWP27804.1"/>
    </source>
</evidence>
<dbReference type="PROSITE" id="PS51257">
    <property type="entry name" value="PROKAR_LIPOPROTEIN"/>
    <property type="match status" value="1"/>
</dbReference>
<gene>
    <name evidence="9" type="ORF">ETU09_06830</name>
</gene>
<dbReference type="GO" id="GO:0008360">
    <property type="term" value="P:regulation of cell shape"/>
    <property type="evidence" value="ECO:0007669"/>
    <property type="project" value="UniProtKB-KW"/>
</dbReference>
<evidence type="ECO:0000256" key="2">
    <source>
        <dbReference type="ARBA" id="ARBA00022692"/>
    </source>
</evidence>
<dbReference type="RefSeq" id="WP_146292784.1">
    <property type="nucleotide sequence ID" value="NZ_SELH01000021.1"/>
</dbReference>
<name>A0A563DDE6_9FLAO</name>
<evidence type="ECO:0000256" key="5">
    <source>
        <dbReference type="ARBA" id="ARBA00023136"/>
    </source>
</evidence>
<dbReference type="Pfam" id="PF01098">
    <property type="entry name" value="FTSW_RODA_SPOVE"/>
    <property type="match status" value="1"/>
</dbReference>
<evidence type="ECO:0000256" key="3">
    <source>
        <dbReference type="ARBA" id="ARBA00022960"/>
    </source>
</evidence>
<proteinExistence type="predicted"/>
<feature type="transmembrane region" description="Helical" evidence="8">
    <location>
        <begin position="63"/>
        <end position="82"/>
    </location>
</feature>
<evidence type="ECO:0000256" key="6">
    <source>
        <dbReference type="ARBA" id="ARBA00032370"/>
    </source>
</evidence>
<evidence type="ECO:0000256" key="1">
    <source>
        <dbReference type="ARBA" id="ARBA00004141"/>
    </source>
</evidence>
<keyword evidence="2 8" id="KW-0812">Transmembrane</keyword>
<feature type="transmembrane region" description="Helical" evidence="8">
    <location>
        <begin position="180"/>
        <end position="209"/>
    </location>
</feature>
<accession>A0A563DDE6</accession>
<comment type="caution">
    <text evidence="9">The sequence shown here is derived from an EMBL/GenBank/DDBJ whole genome shotgun (WGS) entry which is preliminary data.</text>
</comment>
<dbReference type="GO" id="GO:0051301">
    <property type="term" value="P:cell division"/>
    <property type="evidence" value="ECO:0007669"/>
    <property type="project" value="InterPro"/>
</dbReference>
<protein>
    <recommendedName>
        <fullName evidence="7">Cell wall polymerase</fullName>
    </recommendedName>
    <alternativeName>
        <fullName evidence="6">Peptidoglycan polymerase</fullName>
    </alternativeName>
</protein>
<feature type="transmembrane region" description="Helical" evidence="8">
    <location>
        <begin position="350"/>
        <end position="371"/>
    </location>
</feature>
<dbReference type="PROSITE" id="PS00428">
    <property type="entry name" value="FTSW_RODA_SPOVE"/>
    <property type="match status" value="1"/>
</dbReference>
<reference evidence="9 10" key="1">
    <citation type="submission" date="2019-02" db="EMBL/GenBank/DDBJ databases">
        <title>Apibacter muscae sp. nov.: a novel member of the house fly microbiota.</title>
        <authorList>
            <person name="Park R."/>
        </authorList>
    </citation>
    <scope>NUCLEOTIDE SEQUENCE [LARGE SCALE GENOMIC DNA]</scope>
    <source>
        <strain evidence="9 10">AL1</strain>
    </source>
</reference>
<keyword evidence="5 8" id="KW-0472">Membrane</keyword>
<feature type="transmembrane region" description="Helical" evidence="8">
    <location>
        <begin position="221"/>
        <end position="242"/>
    </location>
</feature>
<feature type="transmembrane region" description="Helical" evidence="8">
    <location>
        <begin position="12"/>
        <end position="30"/>
    </location>
</feature>
<dbReference type="InterPro" id="IPR001182">
    <property type="entry name" value="FtsW/RodA"/>
</dbReference>
<keyword evidence="10" id="KW-1185">Reference proteome</keyword>
<dbReference type="NCBIfam" id="NF037961">
    <property type="entry name" value="RodA_shape"/>
    <property type="match status" value="1"/>
</dbReference>
<dbReference type="EMBL" id="SELH01000021">
    <property type="protein sequence ID" value="TWP27804.1"/>
    <property type="molecule type" value="Genomic_DNA"/>
</dbReference>
<dbReference type="InterPro" id="IPR018365">
    <property type="entry name" value="Cell_cycle_FtsW-rel_CS"/>
</dbReference>
<evidence type="ECO:0000313" key="10">
    <source>
        <dbReference type="Proteomes" id="UP000319499"/>
    </source>
</evidence>
<keyword evidence="4 8" id="KW-1133">Transmembrane helix</keyword>
<dbReference type="GO" id="GO:0032153">
    <property type="term" value="C:cell division site"/>
    <property type="evidence" value="ECO:0007669"/>
    <property type="project" value="TreeGrafter"/>
</dbReference>
<keyword evidence="3" id="KW-0133">Cell shape</keyword>
<feature type="transmembrane region" description="Helical" evidence="8">
    <location>
        <begin position="126"/>
        <end position="146"/>
    </location>
</feature>
<feature type="transmembrane region" description="Helical" evidence="8">
    <location>
        <begin position="317"/>
        <end position="338"/>
    </location>
</feature>
<dbReference type="GO" id="GO:0015648">
    <property type="term" value="F:lipid-linked peptidoglycan transporter activity"/>
    <property type="evidence" value="ECO:0007669"/>
    <property type="project" value="TreeGrafter"/>
</dbReference>